<dbReference type="SUPFAM" id="SSF53092">
    <property type="entry name" value="Creatinase/prolidase N-terminal domain"/>
    <property type="match status" value="1"/>
</dbReference>
<organism evidence="3">
    <name type="scientific">marine metagenome</name>
    <dbReference type="NCBI Taxonomy" id="408172"/>
    <lineage>
        <taxon>unclassified sequences</taxon>
        <taxon>metagenomes</taxon>
        <taxon>ecological metagenomes</taxon>
    </lineage>
</organism>
<dbReference type="Pfam" id="PF00557">
    <property type="entry name" value="Peptidase_M24"/>
    <property type="match status" value="1"/>
</dbReference>
<dbReference type="PANTHER" id="PTHR46112">
    <property type="entry name" value="AMINOPEPTIDASE"/>
    <property type="match status" value="1"/>
</dbReference>
<proteinExistence type="predicted"/>
<dbReference type="InterPro" id="IPR000994">
    <property type="entry name" value="Pept_M24"/>
</dbReference>
<dbReference type="InterPro" id="IPR050659">
    <property type="entry name" value="Peptidase_M24B"/>
</dbReference>
<protein>
    <recommendedName>
        <fullName evidence="4">Peptidase M24 domain-containing protein</fullName>
    </recommendedName>
</protein>
<dbReference type="CDD" id="cd01066">
    <property type="entry name" value="APP_MetAP"/>
    <property type="match status" value="1"/>
</dbReference>
<dbReference type="Pfam" id="PF01321">
    <property type="entry name" value="Creatinase_N"/>
    <property type="match status" value="1"/>
</dbReference>
<dbReference type="Gene3D" id="3.90.230.10">
    <property type="entry name" value="Creatinase/methionine aminopeptidase superfamily"/>
    <property type="match status" value="1"/>
</dbReference>
<dbReference type="InterPro" id="IPR036005">
    <property type="entry name" value="Creatinase/aminopeptidase-like"/>
</dbReference>
<evidence type="ECO:0000259" key="1">
    <source>
        <dbReference type="Pfam" id="PF00557"/>
    </source>
</evidence>
<evidence type="ECO:0008006" key="4">
    <source>
        <dbReference type="Google" id="ProtNLM"/>
    </source>
</evidence>
<dbReference type="InterPro" id="IPR029149">
    <property type="entry name" value="Creatin/AminoP/Spt16_N"/>
</dbReference>
<dbReference type="PANTHER" id="PTHR46112:SF2">
    <property type="entry name" value="XAA-PRO AMINOPEPTIDASE P-RELATED"/>
    <property type="match status" value="1"/>
</dbReference>
<feature type="non-terminal residue" evidence="3">
    <location>
        <position position="1"/>
    </location>
</feature>
<reference evidence="3" key="1">
    <citation type="submission" date="2018-05" db="EMBL/GenBank/DDBJ databases">
        <authorList>
            <person name="Lanie J.A."/>
            <person name="Ng W.-L."/>
            <person name="Kazmierczak K.M."/>
            <person name="Andrzejewski T.M."/>
            <person name="Davidsen T.M."/>
            <person name="Wayne K.J."/>
            <person name="Tettelin H."/>
            <person name="Glass J.I."/>
            <person name="Rusch D."/>
            <person name="Podicherti R."/>
            <person name="Tsui H.-C.T."/>
            <person name="Winkler M.E."/>
        </authorList>
    </citation>
    <scope>NUCLEOTIDE SEQUENCE</scope>
</reference>
<gene>
    <name evidence="3" type="ORF">METZ01_LOCUS223225</name>
</gene>
<dbReference type="Gene3D" id="3.40.350.10">
    <property type="entry name" value="Creatinase/prolidase N-terminal domain"/>
    <property type="match status" value="1"/>
</dbReference>
<dbReference type="SUPFAM" id="SSF55920">
    <property type="entry name" value="Creatinase/aminopeptidase"/>
    <property type="match status" value="1"/>
</dbReference>
<sequence length="426" mass="47452">PFGLVSDVSPDQYRVPTKSYSLPFHKIEYEERLERCRREMEACGIDLLLVTSPEGMCYLHGYEVTWYKAASTTHWCPTTTTVIHVNHNELILFDGEDSVPSAANRRLSIDNDSATNFGTRISVETATRDIVKQLSDIGWLSNKTRVGLELWSYIPPPAVSKQLTERILSVGGIVFDGSRVMKNVRKLKSAVELDAIRHAAKIADIGLKAVANSFQPGMSHGEVYAEAMYAMLNAGGEIPGIPQAVQPGWPQSTHLLPSRRQISAGEPFAVDVAGVFKRYHANLDRTFIWGEPSKVLCDMNRAAMEALEVLACTAKAGTSVGTVSRALRAHYIESGIWEYHHYCGGYELGIAFPPDWVGEFEWSVDDDNCFDSFEENMVTNYENSFRNEDLQFEFAQIAFSRDTLIYTSSGAERLSTIPVDLIVMGN</sequence>
<name>A0A382G854_9ZZZZ</name>
<evidence type="ECO:0000259" key="2">
    <source>
        <dbReference type="Pfam" id="PF01321"/>
    </source>
</evidence>
<evidence type="ECO:0000313" key="3">
    <source>
        <dbReference type="EMBL" id="SVB70371.1"/>
    </source>
</evidence>
<feature type="domain" description="Creatinase N-terminal" evidence="2">
    <location>
        <begin position="32"/>
        <end position="167"/>
    </location>
</feature>
<dbReference type="EMBL" id="UINC01053625">
    <property type="protein sequence ID" value="SVB70371.1"/>
    <property type="molecule type" value="Genomic_DNA"/>
</dbReference>
<accession>A0A382G854</accession>
<dbReference type="InterPro" id="IPR000587">
    <property type="entry name" value="Creatinase_N"/>
</dbReference>
<dbReference type="AlphaFoldDB" id="A0A382G854"/>
<feature type="domain" description="Peptidase M24" evidence="1">
    <location>
        <begin position="195"/>
        <end position="382"/>
    </location>
</feature>